<comment type="caution">
    <text evidence="4">The sequence shown here is derived from an EMBL/GenBank/DDBJ whole genome shotgun (WGS) entry which is preliminary data.</text>
</comment>
<gene>
    <name evidence="4" type="ORF">CWB74_23155</name>
</gene>
<dbReference type="Gene3D" id="1.10.1200.10">
    <property type="entry name" value="ACP-like"/>
    <property type="match status" value="1"/>
</dbReference>
<proteinExistence type="predicted"/>
<dbReference type="InterPro" id="IPR020845">
    <property type="entry name" value="AMP-binding_CS"/>
</dbReference>
<dbReference type="PANTHER" id="PTHR45527">
    <property type="entry name" value="NONRIBOSOMAL PEPTIDE SYNTHETASE"/>
    <property type="match status" value="1"/>
</dbReference>
<dbReference type="Pfam" id="PF00501">
    <property type="entry name" value="AMP-binding"/>
    <property type="match status" value="1"/>
</dbReference>
<dbReference type="InterPro" id="IPR036736">
    <property type="entry name" value="ACP-like_sf"/>
</dbReference>
<dbReference type="InterPro" id="IPR020459">
    <property type="entry name" value="AMP-binding"/>
</dbReference>
<reference evidence="5" key="2">
    <citation type="submission" date="2019-06" db="EMBL/GenBank/DDBJ databases">
        <title>Co-occurence of chitin degradation, pigmentation and bioactivity in marine Pseudoalteromonas.</title>
        <authorList>
            <person name="Sonnenschein E.C."/>
            <person name="Bech P.K."/>
        </authorList>
    </citation>
    <scope>NUCLEOTIDE SEQUENCE [LARGE SCALE GENOMIC DNA]</scope>
    <source>
        <strain evidence="5">S1607</strain>
    </source>
</reference>
<name>A0AAQ2EPG6_PSEO7</name>
<sequence length="475" mass="52352">MGLSADALAYVIYTSGSTGQPKGVMIEHAAAANFISAMLQVLPQAQQTQMKWLATTTFSFDISVLELFAPLYVGGICILANELDQRDPSRMAALIESHDINFLQATPSTWRMFVDIQWGGKQDLIALSVGEPLPVNLAQALLPTTARLFNCYGPTEATVISLVHEVQQAELDHNKIYLSESLAGYGHVLLDETGQIAPTNGTGELCIYGLGLARGYLGRPALTNEKFITVTLPGTAGPESVRLYCSGDVVRCHGQEGLEFLGRKDDQIKIRGHRLELGDIAANIEALDVVDTCYVCLHETQTNTPQLIAYLKSKHQAQQPGDFIATVKRQLKEKLPSYMLPTHYVPVAQWPTTSNGKIDKKALLHQYGRVHITDYVAPSTQVEHELVEIWSQLLSLSVAQISVEAEFSELGGHSLLIVKMQREINNKYNITLPIKDLYQGSNLAELASVIEHQQWLSTPDLSTGEPQEEFEDLEL</sequence>
<dbReference type="SUPFAM" id="SSF47336">
    <property type="entry name" value="ACP-like"/>
    <property type="match status" value="1"/>
</dbReference>
<dbReference type="SUPFAM" id="SSF56801">
    <property type="entry name" value="Acetyl-CoA synthetase-like"/>
    <property type="match status" value="1"/>
</dbReference>
<dbReference type="PROSITE" id="PS00455">
    <property type="entry name" value="AMP_BINDING"/>
    <property type="match status" value="1"/>
</dbReference>
<accession>A0AAQ2EPG6</accession>
<dbReference type="Pfam" id="PF00550">
    <property type="entry name" value="PP-binding"/>
    <property type="match status" value="1"/>
</dbReference>
<dbReference type="PANTHER" id="PTHR45527:SF1">
    <property type="entry name" value="FATTY ACID SYNTHASE"/>
    <property type="match status" value="1"/>
</dbReference>
<organism evidence="4 5">
    <name type="scientific">Pseudoalteromonas piscicida</name>
    <dbReference type="NCBI Taxonomy" id="43662"/>
    <lineage>
        <taxon>Bacteria</taxon>
        <taxon>Pseudomonadati</taxon>
        <taxon>Pseudomonadota</taxon>
        <taxon>Gammaproteobacteria</taxon>
        <taxon>Alteromonadales</taxon>
        <taxon>Pseudoalteromonadaceae</taxon>
        <taxon>Pseudoalteromonas</taxon>
    </lineage>
</organism>
<protein>
    <recommendedName>
        <fullName evidence="3">Carrier domain-containing protein</fullName>
    </recommendedName>
</protein>
<dbReference type="GO" id="GO:0043041">
    <property type="term" value="P:amino acid activation for nonribosomal peptide biosynthetic process"/>
    <property type="evidence" value="ECO:0007669"/>
    <property type="project" value="TreeGrafter"/>
</dbReference>
<dbReference type="AlphaFoldDB" id="A0AAQ2EPG6"/>
<feature type="domain" description="Carrier" evidence="3">
    <location>
        <begin position="377"/>
        <end position="454"/>
    </location>
</feature>
<dbReference type="Proteomes" id="UP000305423">
    <property type="component" value="Unassembled WGS sequence"/>
</dbReference>
<dbReference type="GO" id="GO:0005737">
    <property type="term" value="C:cytoplasm"/>
    <property type="evidence" value="ECO:0007669"/>
    <property type="project" value="TreeGrafter"/>
</dbReference>
<dbReference type="InterPro" id="IPR000873">
    <property type="entry name" value="AMP-dep_synth/lig_dom"/>
</dbReference>
<evidence type="ECO:0000313" key="5">
    <source>
        <dbReference type="Proteomes" id="UP000305423"/>
    </source>
</evidence>
<dbReference type="GO" id="GO:0031177">
    <property type="term" value="F:phosphopantetheine binding"/>
    <property type="evidence" value="ECO:0007669"/>
    <property type="project" value="InterPro"/>
</dbReference>
<dbReference type="InterPro" id="IPR009081">
    <property type="entry name" value="PP-bd_ACP"/>
</dbReference>
<dbReference type="EMBL" id="PNEL01000107">
    <property type="protein sequence ID" value="TMN72072.1"/>
    <property type="molecule type" value="Genomic_DNA"/>
</dbReference>
<keyword evidence="1" id="KW-0596">Phosphopantetheine</keyword>
<dbReference type="PROSITE" id="PS50075">
    <property type="entry name" value="CARRIER"/>
    <property type="match status" value="1"/>
</dbReference>
<dbReference type="Gene3D" id="3.40.50.12780">
    <property type="entry name" value="N-terminal domain of ligase-like"/>
    <property type="match status" value="1"/>
</dbReference>
<dbReference type="InterPro" id="IPR020806">
    <property type="entry name" value="PKS_PP-bd"/>
</dbReference>
<keyword evidence="2" id="KW-0597">Phosphoprotein</keyword>
<evidence type="ECO:0000313" key="4">
    <source>
        <dbReference type="EMBL" id="TMN72072.1"/>
    </source>
</evidence>
<evidence type="ECO:0000256" key="2">
    <source>
        <dbReference type="ARBA" id="ARBA00022553"/>
    </source>
</evidence>
<evidence type="ECO:0000259" key="3">
    <source>
        <dbReference type="PROSITE" id="PS50075"/>
    </source>
</evidence>
<evidence type="ECO:0000256" key="1">
    <source>
        <dbReference type="ARBA" id="ARBA00022450"/>
    </source>
</evidence>
<dbReference type="InterPro" id="IPR042099">
    <property type="entry name" value="ANL_N_sf"/>
</dbReference>
<dbReference type="InterPro" id="IPR045851">
    <property type="entry name" value="AMP-bd_C_sf"/>
</dbReference>
<reference evidence="4 5" key="1">
    <citation type="submission" date="2017-12" db="EMBL/GenBank/DDBJ databases">
        <authorList>
            <person name="Paulsen S."/>
            <person name="Gram L.K."/>
        </authorList>
    </citation>
    <scope>NUCLEOTIDE SEQUENCE [LARGE SCALE GENOMIC DNA]</scope>
    <source>
        <strain evidence="4 5">S1607</strain>
    </source>
</reference>
<dbReference type="PRINTS" id="PR00154">
    <property type="entry name" value="AMPBINDING"/>
</dbReference>
<dbReference type="SMART" id="SM00823">
    <property type="entry name" value="PKS_PP"/>
    <property type="match status" value="1"/>
</dbReference>
<dbReference type="Gene3D" id="3.30.300.30">
    <property type="match status" value="1"/>
</dbReference>
<dbReference type="GO" id="GO:0044550">
    <property type="term" value="P:secondary metabolite biosynthetic process"/>
    <property type="evidence" value="ECO:0007669"/>
    <property type="project" value="TreeGrafter"/>
</dbReference>